<keyword evidence="6" id="KW-0539">Nucleus</keyword>
<protein>
    <recommendedName>
        <fullName evidence="11">Set apart in position or space protein</fullName>
    </recommendedName>
</protein>
<dbReference type="AlphaFoldDB" id="A0AAN8PBK6"/>
<evidence type="ECO:0000256" key="4">
    <source>
        <dbReference type="ARBA" id="ARBA00022618"/>
    </source>
</evidence>
<proteinExistence type="inferred from homology"/>
<accession>A0AAN8PBK6</accession>
<evidence type="ECO:0000256" key="2">
    <source>
        <dbReference type="ARBA" id="ARBA00004496"/>
    </source>
</evidence>
<sequence length="186" mass="21148">MIPKSHKTVFVLDHGPIFSKSSKEPIDYDVISKSKTPGMIPAAPIFKSLWTWCIECVLEYMRIIFDIFPANHLIQLVSSNNSLNSWLQKEQNIQHLMMSLSYLGPPTEDSMEDEYSAMHGLSQAIESLCKPSELQQQLMDEEENVKNNGRIICLTNLKSEAHIRMLEECVLDAITQHNKLAAATDR</sequence>
<dbReference type="Pfam" id="PF10221">
    <property type="entry name" value="Mat89Bb"/>
    <property type="match status" value="1"/>
</dbReference>
<evidence type="ECO:0000313" key="9">
    <source>
        <dbReference type="EMBL" id="KAK6175317.1"/>
    </source>
</evidence>
<gene>
    <name evidence="9" type="ORF">SNE40_013805</name>
</gene>
<dbReference type="Proteomes" id="UP001347796">
    <property type="component" value="Unassembled WGS sequence"/>
</dbReference>
<dbReference type="EMBL" id="JAZGQO010000010">
    <property type="protein sequence ID" value="KAK6175317.1"/>
    <property type="molecule type" value="Genomic_DNA"/>
</dbReference>
<dbReference type="GO" id="GO:0051301">
    <property type="term" value="P:cell division"/>
    <property type="evidence" value="ECO:0007669"/>
    <property type="project" value="UniProtKB-KW"/>
</dbReference>
<dbReference type="GO" id="GO:0005737">
    <property type="term" value="C:cytoplasm"/>
    <property type="evidence" value="ECO:0007669"/>
    <property type="project" value="UniProtKB-SubCell"/>
</dbReference>
<reference evidence="9 10" key="1">
    <citation type="submission" date="2024-01" db="EMBL/GenBank/DDBJ databases">
        <title>The genome of the rayed Mediterranean limpet Patella caerulea (Linnaeus, 1758).</title>
        <authorList>
            <person name="Anh-Thu Weber A."/>
            <person name="Halstead-Nussloch G."/>
        </authorList>
    </citation>
    <scope>NUCLEOTIDE SEQUENCE [LARGE SCALE GENOMIC DNA]</scope>
    <source>
        <strain evidence="9">AATW-2023a</strain>
        <tissue evidence="9">Whole specimen</tissue>
    </source>
</reference>
<dbReference type="InterPro" id="IPR019355">
    <property type="entry name" value="Cell_cycle_regulator_Mat89Bb"/>
</dbReference>
<evidence type="ECO:0000256" key="7">
    <source>
        <dbReference type="ARBA" id="ARBA00023306"/>
    </source>
</evidence>
<dbReference type="PANTHER" id="PTHR12955">
    <property type="entry name" value="SARCOMA ANTIGEN NY-SAR-95-RELATED"/>
    <property type="match status" value="1"/>
</dbReference>
<evidence type="ECO:0000313" key="10">
    <source>
        <dbReference type="Proteomes" id="UP001347796"/>
    </source>
</evidence>
<dbReference type="PANTHER" id="PTHR12955:SF1">
    <property type="entry name" value="INTEGRATOR COMPLEX SUBUNIT 13"/>
    <property type="match status" value="1"/>
</dbReference>
<keyword evidence="3" id="KW-0963">Cytoplasm</keyword>
<evidence type="ECO:0000256" key="6">
    <source>
        <dbReference type="ARBA" id="ARBA00023242"/>
    </source>
</evidence>
<keyword evidence="7" id="KW-0131">Cell cycle</keyword>
<evidence type="ECO:0000256" key="5">
    <source>
        <dbReference type="ARBA" id="ARBA00022776"/>
    </source>
</evidence>
<organism evidence="9 10">
    <name type="scientific">Patella caerulea</name>
    <name type="common">Rayed Mediterranean limpet</name>
    <dbReference type="NCBI Taxonomy" id="87958"/>
    <lineage>
        <taxon>Eukaryota</taxon>
        <taxon>Metazoa</taxon>
        <taxon>Spiralia</taxon>
        <taxon>Lophotrochozoa</taxon>
        <taxon>Mollusca</taxon>
        <taxon>Gastropoda</taxon>
        <taxon>Patellogastropoda</taxon>
        <taxon>Patelloidea</taxon>
        <taxon>Patellidae</taxon>
        <taxon>Patella</taxon>
    </lineage>
</organism>
<comment type="subcellular location">
    <subcellularLocation>
        <location evidence="2">Cytoplasm</location>
    </subcellularLocation>
    <subcellularLocation>
        <location evidence="1">Nucleus</location>
    </subcellularLocation>
</comment>
<evidence type="ECO:0000256" key="8">
    <source>
        <dbReference type="ARBA" id="ARBA00061603"/>
    </source>
</evidence>
<evidence type="ECO:0008006" key="11">
    <source>
        <dbReference type="Google" id="ProtNLM"/>
    </source>
</evidence>
<evidence type="ECO:0000256" key="3">
    <source>
        <dbReference type="ARBA" id="ARBA00022490"/>
    </source>
</evidence>
<keyword evidence="5" id="KW-0498">Mitosis</keyword>
<keyword evidence="10" id="KW-1185">Reference proteome</keyword>
<dbReference type="GO" id="GO:0007346">
    <property type="term" value="P:regulation of mitotic cell cycle"/>
    <property type="evidence" value="ECO:0007669"/>
    <property type="project" value="TreeGrafter"/>
</dbReference>
<comment type="similarity">
    <text evidence="8">Belongs to the Integrator subunit 13 family.</text>
</comment>
<evidence type="ECO:0000256" key="1">
    <source>
        <dbReference type="ARBA" id="ARBA00004123"/>
    </source>
</evidence>
<name>A0AAN8PBK6_PATCE</name>
<keyword evidence="4" id="KW-0132">Cell division</keyword>
<dbReference type="GO" id="GO:0051642">
    <property type="term" value="P:centrosome localization"/>
    <property type="evidence" value="ECO:0007669"/>
    <property type="project" value="TreeGrafter"/>
</dbReference>
<dbReference type="GO" id="GO:0032039">
    <property type="term" value="C:integrator complex"/>
    <property type="evidence" value="ECO:0007669"/>
    <property type="project" value="TreeGrafter"/>
</dbReference>
<comment type="caution">
    <text evidence="9">The sequence shown here is derived from an EMBL/GenBank/DDBJ whole genome shotgun (WGS) entry which is preliminary data.</text>
</comment>